<dbReference type="Pfam" id="PF01638">
    <property type="entry name" value="HxlR"/>
    <property type="match status" value="1"/>
</dbReference>
<evidence type="ECO:0000256" key="1">
    <source>
        <dbReference type="ARBA" id="ARBA00023015"/>
    </source>
</evidence>
<dbReference type="RefSeq" id="WP_188223304.1">
    <property type="nucleotide sequence ID" value="NZ_JACVXD010000003.1"/>
</dbReference>
<keyword evidence="6" id="KW-1185">Reference proteome</keyword>
<dbReference type="EMBL" id="JACVXD010000003">
    <property type="protein sequence ID" value="MBD0823999.1"/>
    <property type="molecule type" value="Genomic_DNA"/>
</dbReference>
<feature type="domain" description="HTH hxlR-type" evidence="4">
    <location>
        <begin position="17"/>
        <end position="120"/>
    </location>
</feature>
<dbReference type="PANTHER" id="PTHR33204:SF18">
    <property type="entry name" value="TRANSCRIPTIONAL REGULATORY PROTEIN"/>
    <property type="match status" value="1"/>
</dbReference>
<dbReference type="AlphaFoldDB" id="A0A8J6PTI8"/>
<evidence type="ECO:0000256" key="2">
    <source>
        <dbReference type="ARBA" id="ARBA00023125"/>
    </source>
</evidence>
<organism evidence="5 6">
    <name type="scientific">Aestuariibaculum marinum</name>
    <dbReference type="NCBI Taxonomy" id="2683592"/>
    <lineage>
        <taxon>Bacteria</taxon>
        <taxon>Pseudomonadati</taxon>
        <taxon>Bacteroidota</taxon>
        <taxon>Flavobacteriia</taxon>
        <taxon>Flavobacteriales</taxon>
        <taxon>Flavobacteriaceae</taxon>
    </lineage>
</organism>
<dbReference type="GO" id="GO:0003677">
    <property type="term" value="F:DNA binding"/>
    <property type="evidence" value="ECO:0007669"/>
    <property type="project" value="UniProtKB-KW"/>
</dbReference>
<keyword evidence="2" id="KW-0238">DNA-binding</keyword>
<comment type="caution">
    <text evidence="5">The sequence shown here is derived from an EMBL/GenBank/DDBJ whole genome shotgun (WGS) entry which is preliminary data.</text>
</comment>
<evidence type="ECO:0000259" key="4">
    <source>
        <dbReference type="PROSITE" id="PS51118"/>
    </source>
</evidence>
<evidence type="ECO:0000256" key="3">
    <source>
        <dbReference type="ARBA" id="ARBA00023163"/>
    </source>
</evidence>
<evidence type="ECO:0000313" key="6">
    <source>
        <dbReference type="Proteomes" id="UP000621516"/>
    </source>
</evidence>
<dbReference type="Proteomes" id="UP000621516">
    <property type="component" value="Unassembled WGS sequence"/>
</dbReference>
<dbReference type="SUPFAM" id="SSF46785">
    <property type="entry name" value="Winged helix' DNA-binding domain"/>
    <property type="match status" value="1"/>
</dbReference>
<name>A0A8J6PTI8_9FLAO</name>
<gene>
    <name evidence="5" type="ORF">ICJ85_08180</name>
</gene>
<dbReference type="InterPro" id="IPR036390">
    <property type="entry name" value="WH_DNA-bd_sf"/>
</dbReference>
<evidence type="ECO:0000313" key="5">
    <source>
        <dbReference type="EMBL" id="MBD0823999.1"/>
    </source>
</evidence>
<protein>
    <submittedName>
        <fullName evidence="5">Helix-turn-helix transcriptional regulator</fullName>
    </submittedName>
</protein>
<keyword evidence="3" id="KW-0804">Transcription</keyword>
<reference evidence="5 6" key="1">
    <citation type="journal article" date="2018" name="J. Microbiol.">
        <title>Aestuariibaculum marinum sp. nov., a marine bacterium isolated from seawater in South Korea.</title>
        <authorList>
            <person name="Choi J."/>
            <person name="Lee D."/>
            <person name="Jang J.H."/>
            <person name="Cha S."/>
            <person name="Seo T."/>
        </authorList>
    </citation>
    <scope>NUCLEOTIDE SEQUENCE [LARGE SCALE GENOMIC DNA]</scope>
    <source>
        <strain evidence="5 6">IP7</strain>
    </source>
</reference>
<proteinExistence type="predicted"/>
<dbReference type="Gene3D" id="1.10.10.10">
    <property type="entry name" value="Winged helix-like DNA-binding domain superfamily/Winged helix DNA-binding domain"/>
    <property type="match status" value="1"/>
</dbReference>
<dbReference type="InterPro" id="IPR036388">
    <property type="entry name" value="WH-like_DNA-bd_sf"/>
</dbReference>
<dbReference type="PANTHER" id="PTHR33204">
    <property type="entry name" value="TRANSCRIPTIONAL REGULATOR, MARR FAMILY"/>
    <property type="match status" value="1"/>
</dbReference>
<accession>A0A8J6PTI8</accession>
<dbReference type="InterPro" id="IPR002577">
    <property type="entry name" value="HTH_HxlR"/>
</dbReference>
<sequence>MENKLFKAGCTLPKKACEHKIRAIHDVMYLIGGKWKISIIACLCYGNKRYTDILNEVEGISGKMLSRELKELEMNKMIERTILDTKPVGVEYSLTDLGKSLKSIIDILADWGIAYREERKLIEEQV</sequence>
<dbReference type="PROSITE" id="PS51118">
    <property type="entry name" value="HTH_HXLR"/>
    <property type="match status" value="1"/>
</dbReference>
<keyword evidence="1" id="KW-0805">Transcription regulation</keyword>